<protein>
    <submittedName>
        <fullName evidence="1">Uncharacterized protein</fullName>
    </submittedName>
</protein>
<organism evidence="1 2">
    <name type="scientific">Kibdelosporangium banguiense</name>
    <dbReference type="NCBI Taxonomy" id="1365924"/>
    <lineage>
        <taxon>Bacteria</taxon>
        <taxon>Bacillati</taxon>
        <taxon>Actinomycetota</taxon>
        <taxon>Actinomycetes</taxon>
        <taxon>Pseudonocardiales</taxon>
        <taxon>Pseudonocardiaceae</taxon>
        <taxon>Kibdelosporangium</taxon>
    </lineage>
</organism>
<name>A0ABS4U2Y4_9PSEU</name>
<comment type="caution">
    <text evidence="1">The sequence shown here is derived from an EMBL/GenBank/DDBJ whole genome shotgun (WGS) entry which is preliminary data.</text>
</comment>
<sequence>MPADLRDARTDDLPYQSRPVSIDEIRQALAEDVPGLEEFWPQWIVELRWVEGDPLMRGLLAEAVQRSAGGGRPGSAGSRTG</sequence>
<proteinExistence type="predicted"/>
<reference evidence="1 2" key="1">
    <citation type="submission" date="2021-03" db="EMBL/GenBank/DDBJ databases">
        <title>Sequencing the genomes of 1000 actinobacteria strains.</title>
        <authorList>
            <person name="Klenk H.-P."/>
        </authorList>
    </citation>
    <scope>NUCLEOTIDE SEQUENCE [LARGE SCALE GENOMIC DNA]</scope>
    <source>
        <strain evidence="1 2">DSM 46670</strain>
    </source>
</reference>
<dbReference type="Proteomes" id="UP001519332">
    <property type="component" value="Unassembled WGS sequence"/>
</dbReference>
<keyword evidence="2" id="KW-1185">Reference proteome</keyword>
<dbReference type="EMBL" id="JAGINW010000001">
    <property type="protein sequence ID" value="MBP2331022.1"/>
    <property type="molecule type" value="Genomic_DNA"/>
</dbReference>
<accession>A0ABS4U2Y4</accession>
<evidence type="ECO:0000313" key="2">
    <source>
        <dbReference type="Proteomes" id="UP001519332"/>
    </source>
</evidence>
<evidence type="ECO:0000313" key="1">
    <source>
        <dbReference type="EMBL" id="MBP2331022.1"/>
    </source>
</evidence>
<dbReference type="RefSeq" id="WP_209647671.1">
    <property type="nucleotide sequence ID" value="NZ_JAGINW010000001.1"/>
</dbReference>
<gene>
    <name evidence="1" type="ORF">JOF56_011407</name>
</gene>